<evidence type="ECO:0000313" key="1">
    <source>
        <dbReference type="EMBL" id="KUG04055.1"/>
    </source>
</evidence>
<proteinExistence type="predicted"/>
<sequence length="110" mass="12005">MSNISRIGILYTERDRLESAGCTRPEGLGKMMRHSAVIPVVSSLLLVPGELHVGLEGEIIYNSGPNVVGRIYPVRPRPFPGLTTRIVRSIWMIRGSVAVPPKALSRSGRS</sequence>
<reference evidence="1" key="1">
    <citation type="journal article" date="2015" name="Proc. Natl. Acad. Sci. U.S.A.">
        <title>Networks of energetic and metabolic interactions define dynamics in microbial communities.</title>
        <authorList>
            <person name="Embree M."/>
            <person name="Liu J.K."/>
            <person name="Al-Bassam M.M."/>
            <person name="Zengler K."/>
        </authorList>
    </citation>
    <scope>NUCLEOTIDE SEQUENCE</scope>
</reference>
<protein>
    <submittedName>
        <fullName evidence="1">Uncharacterized protein</fullName>
    </submittedName>
</protein>
<organism evidence="1">
    <name type="scientific">hydrocarbon metagenome</name>
    <dbReference type="NCBI Taxonomy" id="938273"/>
    <lineage>
        <taxon>unclassified sequences</taxon>
        <taxon>metagenomes</taxon>
        <taxon>ecological metagenomes</taxon>
    </lineage>
</organism>
<accession>A0A0W8E5V6</accession>
<gene>
    <name evidence="1" type="ORF">ASZ90_018581</name>
</gene>
<dbReference type="EMBL" id="LNQE01001861">
    <property type="protein sequence ID" value="KUG04055.1"/>
    <property type="molecule type" value="Genomic_DNA"/>
</dbReference>
<comment type="caution">
    <text evidence="1">The sequence shown here is derived from an EMBL/GenBank/DDBJ whole genome shotgun (WGS) entry which is preliminary data.</text>
</comment>
<dbReference type="AlphaFoldDB" id="A0A0W8E5V6"/>
<name>A0A0W8E5V6_9ZZZZ</name>